<dbReference type="OrthoDB" id="7217987at2"/>
<dbReference type="Proteomes" id="UP000297225">
    <property type="component" value="Unassembled WGS sequence"/>
</dbReference>
<protein>
    <submittedName>
        <fullName evidence="1">Uncharacterized protein</fullName>
    </submittedName>
</protein>
<comment type="caution">
    <text evidence="1">The sequence shown here is derived from an EMBL/GenBank/DDBJ whole genome shotgun (WGS) entry which is preliminary data.</text>
</comment>
<dbReference type="AlphaFoldDB" id="A0A4Y8WQG7"/>
<dbReference type="RefSeq" id="WP_134849376.1">
    <property type="nucleotide sequence ID" value="NZ_CP197400.1"/>
</dbReference>
<dbReference type="GeneID" id="66797499"/>
<keyword evidence="2" id="KW-1185">Reference proteome</keyword>
<name>A0A4Y8WQG7_9PORP</name>
<dbReference type="InterPro" id="IPR010870">
    <property type="entry name" value="Porin_O/P"/>
</dbReference>
<reference evidence="1 2" key="1">
    <citation type="submission" date="2019-03" db="EMBL/GenBank/DDBJ databases">
        <title>Porphyromonas levii Isolated from the Uterus of Dairy Cows.</title>
        <authorList>
            <person name="Francis A.M."/>
        </authorList>
    </citation>
    <scope>NUCLEOTIDE SEQUENCE [LARGE SCALE GENOMIC DNA]</scope>
    <source>
        <strain evidence="1 2">AF5678</strain>
    </source>
</reference>
<dbReference type="Pfam" id="PF07396">
    <property type="entry name" value="Porin_O_P"/>
    <property type="match status" value="1"/>
</dbReference>
<dbReference type="STRING" id="1122973.GCA_000379925_02086"/>
<dbReference type="InterPro" id="IPR023614">
    <property type="entry name" value="Porin_dom_sf"/>
</dbReference>
<gene>
    <name evidence="1" type="ORF">E4P47_04200</name>
</gene>
<proteinExistence type="predicted"/>
<sequence length="411" mass="44887">MKRLVLTIAMVIATLGGAMAQSKTSVAYHNAALYVKGSNGFKLKVANTYTLDGAGFVPTFDTKQATLEGTPFSISPSVRFSNLQTELSGSFSKHWGFQFHFNYAGNKISLLNMLLDYQLSDNLKLTFGQMKVPGPASKNYSTSSAMAMDTPMGLSMASSRRFGLALYSTSGRHYAALGAYTFNLNDFVGIGLPKRPEVGVAGRFAYNVVNKRLEKLQLGANAYWMRMTNGNSVRTGAMGIETGAIAPKFVTYNYANTKSQLNYGVELAYQNKNFLFTAEGLGTNFFRAENLPTPQYAGWNVRASYTVLGNPRSYKASSGDFSGSPYDGDQALELGVRASGLYLNDHEGTEALAGMSYGAFANYWTTKHLCFSLHANYLDHHKDFHGSYSVAGDNFKGIDFVVVQGRITIVF</sequence>
<evidence type="ECO:0000313" key="1">
    <source>
        <dbReference type="EMBL" id="TFH95582.1"/>
    </source>
</evidence>
<accession>A0A4Y8WQG7</accession>
<dbReference type="Gene3D" id="2.40.160.10">
    <property type="entry name" value="Porin"/>
    <property type="match status" value="1"/>
</dbReference>
<evidence type="ECO:0000313" key="2">
    <source>
        <dbReference type="Proteomes" id="UP000297225"/>
    </source>
</evidence>
<organism evidence="1 2">
    <name type="scientific">Porphyromonas levii</name>
    <dbReference type="NCBI Taxonomy" id="28114"/>
    <lineage>
        <taxon>Bacteria</taxon>
        <taxon>Pseudomonadati</taxon>
        <taxon>Bacteroidota</taxon>
        <taxon>Bacteroidia</taxon>
        <taxon>Bacteroidales</taxon>
        <taxon>Porphyromonadaceae</taxon>
        <taxon>Porphyromonas</taxon>
    </lineage>
</organism>
<dbReference type="EMBL" id="SPNC01000045">
    <property type="protein sequence ID" value="TFH95582.1"/>
    <property type="molecule type" value="Genomic_DNA"/>
</dbReference>